<dbReference type="RefSeq" id="WP_227308785.1">
    <property type="nucleotide sequence ID" value="NZ_JAESVA010000006.1"/>
</dbReference>
<keyword evidence="10" id="KW-1185">Reference proteome</keyword>
<keyword evidence="2 6" id="KW-0812">Transmembrane</keyword>
<dbReference type="SUPFAM" id="SSF161098">
    <property type="entry name" value="MetI-like"/>
    <property type="match status" value="1"/>
</dbReference>
<feature type="chain" id="PRO_5037928342" evidence="7">
    <location>
        <begin position="33"/>
        <end position="578"/>
    </location>
</feature>
<organism evidence="9 10">
    <name type="scientific">Acidisoma cellulosilyticum</name>
    <dbReference type="NCBI Taxonomy" id="2802395"/>
    <lineage>
        <taxon>Bacteria</taxon>
        <taxon>Pseudomonadati</taxon>
        <taxon>Pseudomonadota</taxon>
        <taxon>Alphaproteobacteria</taxon>
        <taxon>Acetobacterales</taxon>
        <taxon>Acidocellaceae</taxon>
        <taxon>Acidisoma</taxon>
    </lineage>
</organism>
<name>A0A963Z3F6_9PROT</name>
<dbReference type="InterPro" id="IPR035906">
    <property type="entry name" value="MetI-like_sf"/>
</dbReference>
<feature type="signal peptide" evidence="7">
    <location>
        <begin position="1"/>
        <end position="32"/>
    </location>
</feature>
<feature type="transmembrane region" description="Helical" evidence="6">
    <location>
        <begin position="416"/>
        <end position="434"/>
    </location>
</feature>
<dbReference type="InterPro" id="IPR001638">
    <property type="entry name" value="Solute-binding_3/MltF_N"/>
</dbReference>
<evidence type="ECO:0000256" key="4">
    <source>
        <dbReference type="ARBA" id="ARBA00022989"/>
    </source>
</evidence>
<keyword evidence="4 6" id="KW-1133">Transmembrane helix</keyword>
<feature type="transmembrane region" description="Helical" evidence="6">
    <location>
        <begin position="545"/>
        <end position="565"/>
    </location>
</feature>
<dbReference type="GO" id="GO:0016020">
    <property type="term" value="C:membrane"/>
    <property type="evidence" value="ECO:0007669"/>
    <property type="project" value="UniProtKB-SubCell"/>
</dbReference>
<gene>
    <name evidence="9" type="ORF">ACELLULO517_17870</name>
</gene>
<evidence type="ECO:0000259" key="8">
    <source>
        <dbReference type="SMART" id="SM00062"/>
    </source>
</evidence>
<proteinExistence type="predicted"/>
<dbReference type="Proteomes" id="UP000721844">
    <property type="component" value="Unassembled WGS sequence"/>
</dbReference>
<feature type="transmembrane region" description="Helical" evidence="6">
    <location>
        <begin position="382"/>
        <end position="404"/>
    </location>
</feature>
<dbReference type="AlphaFoldDB" id="A0A963Z3F6"/>
<dbReference type="Gene3D" id="3.40.190.10">
    <property type="entry name" value="Periplasmic binding protein-like II"/>
    <property type="match status" value="2"/>
</dbReference>
<dbReference type="Gene3D" id="1.10.3720.10">
    <property type="entry name" value="MetI-like"/>
    <property type="match status" value="1"/>
</dbReference>
<sequence length="578" mass="62047">MTATVRPASPLRAGLRLLLIVVSLCLPLSARAANAPAPLQPASALSSPDVALAKLLAEAHTEAAHSCIAPTSRLVAILCAGSIRIGVRDNYPPFAVMNAHGRAGFEIAIAQRIGAMLGVKTTLVTVTPADRIAALAEGRIDVTIATMGDTTLRDSQARFIRPHYYASSTAIIGAKSHPALTLRTIGGRTICVTVGDSSNPGLAEAGARLLLFASPEQLVDELNSGTCALIAQDDTFFARYFTDPRFRSLYSVKFTVDPLPWGMATPIQDGAQLADALALMSEIFHRDGVFLKLAQANALGLSFLTQQRAVWLRRDCNAANGFTNSRCVLPPHRSDMTETRFAGAVDATQNWLAERLGLQVGLEIFKLQPAWDLVREGIRNSLILVFGTLLSTLAFALLIGRALSLQSRLLRWPMRGVVMLLQSTPPVLSLVIAASAANAIFAFSSTLAISAAILALGLINGGNAGQAISEALASLREEQQEPPLIGPPMTETTLYIHALRRSVTQIMSFLINATKATPMASFIGAPELLNALTDSTSFSSDREATYWLMLIFYVLVVLIVVWICGRTRFMLERYLNAA</sequence>
<evidence type="ECO:0000256" key="2">
    <source>
        <dbReference type="ARBA" id="ARBA00022692"/>
    </source>
</evidence>
<evidence type="ECO:0000256" key="7">
    <source>
        <dbReference type="SAM" id="SignalP"/>
    </source>
</evidence>
<dbReference type="SMART" id="SM00062">
    <property type="entry name" value="PBPb"/>
    <property type="match status" value="1"/>
</dbReference>
<dbReference type="SUPFAM" id="SSF53850">
    <property type="entry name" value="Periplasmic binding protein-like II"/>
    <property type="match status" value="1"/>
</dbReference>
<reference evidence="9 10" key="1">
    <citation type="journal article" date="2021" name="Microorganisms">
        <title>Acidisoma silvae sp. nov. and Acidisomacellulosilytica sp. nov., Two Acidophilic Bacteria Isolated from Decaying Wood, Hydrolyzing Cellulose and Producing Poly-3-hydroxybutyrate.</title>
        <authorList>
            <person name="Mieszkin S."/>
            <person name="Pouder E."/>
            <person name="Uroz S."/>
            <person name="Simon-Colin C."/>
            <person name="Alain K."/>
        </authorList>
    </citation>
    <scope>NUCLEOTIDE SEQUENCE [LARGE SCALE GENOMIC DNA]</scope>
    <source>
        <strain evidence="9 10">HW T5.17</strain>
    </source>
</reference>
<evidence type="ECO:0000313" key="9">
    <source>
        <dbReference type="EMBL" id="MCB8882118.1"/>
    </source>
</evidence>
<dbReference type="EMBL" id="JAESVA010000006">
    <property type="protein sequence ID" value="MCB8882118.1"/>
    <property type="molecule type" value="Genomic_DNA"/>
</dbReference>
<evidence type="ECO:0000313" key="10">
    <source>
        <dbReference type="Proteomes" id="UP000721844"/>
    </source>
</evidence>
<comment type="caution">
    <text evidence="9">The sequence shown here is derived from an EMBL/GenBank/DDBJ whole genome shotgun (WGS) entry which is preliminary data.</text>
</comment>
<keyword evidence="3 7" id="KW-0732">Signal</keyword>
<dbReference type="Pfam" id="PF00497">
    <property type="entry name" value="SBP_bac_3"/>
    <property type="match status" value="1"/>
</dbReference>
<keyword evidence="5 6" id="KW-0472">Membrane</keyword>
<comment type="subcellular location">
    <subcellularLocation>
        <location evidence="1">Membrane</location>
        <topology evidence="1">Multi-pass membrane protein</topology>
    </subcellularLocation>
</comment>
<accession>A0A963Z3F6</accession>
<protein>
    <submittedName>
        <fullName evidence="9">Transporter substrate-binding domain-containing protein</fullName>
    </submittedName>
</protein>
<evidence type="ECO:0000256" key="6">
    <source>
        <dbReference type="SAM" id="Phobius"/>
    </source>
</evidence>
<evidence type="ECO:0000256" key="1">
    <source>
        <dbReference type="ARBA" id="ARBA00004141"/>
    </source>
</evidence>
<evidence type="ECO:0000256" key="5">
    <source>
        <dbReference type="ARBA" id="ARBA00023136"/>
    </source>
</evidence>
<feature type="transmembrane region" description="Helical" evidence="6">
    <location>
        <begin position="506"/>
        <end position="525"/>
    </location>
</feature>
<feature type="domain" description="Solute-binding protein family 3/N-terminal" evidence="8">
    <location>
        <begin position="82"/>
        <end position="301"/>
    </location>
</feature>
<feature type="transmembrane region" description="Helical" evidence="6">
    <location>
        <begin position="440"/>
        <end position="459"/>
    </location>
</feature>
<evidence type="ECO:0000256" key="3">
    <source>
        <dbReference type="ARBA" id="ARBA00022729"/>
    </source>
</evidence>
<dbReference type="PANTHER" id="PTHR35936">
    <property type="entry name" value="MEMBRANE-BOUND LYTIC MUREIN TRANSGLYCOSYLASE F"/>
    <property type="match status" value="1"/>
</dbReference>